<comment type="caution">
    <text evidence="1">The sequence shown here is derived from an EMBL/GenBank/DDBJ whole genome shotgun (WGS) entry which is preliminary data.</text>
</comment>
<dbReference type="Proteomes" id="UP000828941">
    <property type="component" value="Chromosome 2"/>
</dbReference>
<organism evidence="1 2">
    <name type="scientific">Bauhinia variegata</name>
    <name type="common">Purple orchid tree</name>
    <name type="synonym">Phanera variegata</name>
    <dbReference type="NCBI Taxonomy" id="167791"/>
    <lineage>
        <taxon>Eukaryota</taxon>
        <taxon>Viridiplantae</taxon>
        <taxon>Streptophyta</taxon>
        <taxon>Embryophyta</taxon>
        <taxon>Tracheophyta</taxon>
        <taxon>Spermatophyta</taxon>
        <taxon>Magnoliopsida</taxon>
        <taxon>eudicotyledons</taxon>
        <taxon>Gunneridae</taxon>
        <taxon>Pentapetalae</taxon>
        <taxon>rosids</taxon>
        <taxon>fabids</taxon>
        <taxon>Fabales</taxon>
        <taxon>Fabaceae</taxon>
        <taxon>Cercidoideae</taxon>
        <taxon>Cercideae</taxon>
        <taxon>Bauhiniinae</taxon>
        <taxon>Bauhinia</taxon>
    </lineage>
</organism>
<reference evidence="1 2" key="1">
    <citation type="journal article" date="2022" name="DNA Res.">
        <title>Chromosomal-level genome assembly of the orchid tree Bauhinia variegata (Leguminosae; Cercidoideae) supports the allotetraploid origin hypothesis of Bauhinia.</title>
        <authorList>
            <person name="Zhong Y."/>
            <person name="Chen Y."/>
            <person name="Zheng D."/>
            <person name="Pang J."/>
            <person name="Liu Y."/>
            <person name="Luo S."/>
            <person name="Meng S."/>
            <person name="Qian L."/>
            <person name="Wei D."/>
            <person name="Dai S."/>
            <person name="Zhou R."/>
        </authorList>
    </citation>
    <scope>NUCLEOTIDE SEQUENCE [LARGE SCALE GENOMIC DNA]</scope>
    <source>
        <strain evidence="1">BV-YZ2020</strain>
    </source>
</reference>
<proteinExistence type="predicted"/>
<sequence>MESKSEAKRAHCLLIPFPAQGHVNPMLQLMKRLEHEGVRITLAITHFFGKKFHKVPTSTTLEYISDGYDSGGYDEAESFGVYMEHFRQVGTETLYELIEKLDRSGNSVDCIVYDSHLFWVLEVTKRFRIVGASFLTQNLAADSLYYHVKKGMLHIPLLDQSVLLPGLPPLAQKDVPSFLYDYESYPDILHCSLDQFSNIEEADWVLCNSFYELEQEVAEWFRKTLPKLRTIGPTVPSMFLDKRLKDDEDYGCALFKSEECVKWLDERRKGSVCYVSFGSYANLSEEQMVEIACGLRDSDCYFLWVVRATERIKLPKDFVHNSEKGLIVTWCPQLQVLAHEAVGCFVTHSGWNSTLEALSLGVPMVAIPQWADQTTNAKYIMDVLKIGLRALSDEKGIVKGEELKHCIKEIMESEKGKEMTRNALNWKSLAARAVEEGGSSQKNITEFVNSLSTFGAA</sequence>
<dbReference type="EMBL" id="CM039427">
    <property type="protein sequence ID" value="KAI4354083.1"/>
    <property type="molecule type" value="Genomic_DNA"/>
</dbReference>
<gene>
    <name evidence="1" type="ORF">L6164_002983</name>
</gene>
<evidence type="ECO:0000313" key="1">
    <source>
        <dbReference type="EMBL" id="KAI4354083.1"/>
    </source>
</evidence>
<evidence type="ECO:0000313" key="2">
    <source>
        <dbReference type="Proteomes" id="UP000828941"/>
    </source>
</evidence>
<accession>A0ACB9PZW3</accession>
<protein>
    <submittedName>
        <fullName evidence="1">Uncharacterized protein</fullName>
    </submittedName>
</protein>
<keyword evidence="2" id="KW-1185">Reference proteome</keyword>
<name>A0ACB9PZW3_BAUVA</name>